<keyword evidence="3 6" id="KW-0812">Transmembrane</keyword>
<protein>
    <recommendedName>
        <fullName evidence="9">Major facilitator superfamily (MFS) profile domain-containing protein</fullName>
    </recommendedName>
</protein>
<feature type="transmembrane region" description="Helical" evidence="6">
    <location>
        <begin position="258"/>
        <end position="279"/>
    </location>
</feature>
<keyword evidence="5 6" id="KW-0472">Membrane</keyword>
<dbReference type="InterPro" id="IPR036259">
    <property type="entry name" value="MFS_trans_sf"/>
</dbReference>
<evidence type="ECO:0000313" key="7">
    <source>
        <dbReference type="EMBL" id="KAL2651613.1"/>
    </source>
</evidence>
<reference evidence="7 8" key="1">
    <citation type="submission" date="2024-09" db="EMBL/GenBank/DDBJ databases">
        <title>Chromosome-scale assembly of Riccia fluitans.</title>
        <authorList>
            <person name="Paukszto L."/>
            <person name="Sawicki J."/>
            <person name="Karawczyk K."/>
            <person name="Piernik-Szablinska J."/>
            <person name="Szczecinska M."/>
            <person name="Mazdziarz M."/>
        </authorList>
    </citation>
    <scope>NUCLEOTIDE SEQUENCE [LARGE SCALE GENOMIC DNA]</scope>
    <source>
        <strain evidence="7">Rf_01</strain>
        <tissue evidence="7">Aerial parts of the thallus</tissue>
    </source>
</reference>
<dbReference type="Gene3D" id="1.20.1250.20">
    <property type="entry name" value="MFS general substrate transporter like domains"/>
    <property type="match status" value="1"/>
</dbReference>
<dbReference type="EMBL" id="JBHFFA010000001">
    <property type="protein sequence ID" value="KAL2651613.1"/>
    <property type="molecule type" value="Genomic_DNA"/>
</dbReference>
<dbReference type="Proteomes" id="UP001605036">
    <property type="component" value="Unassembled WGS sequence"/>
</dbReference>
<feature type="transmembrane region" description="Helical" evidence="6">
    <location>
        <begin position="186"/>
        <end position="210"/>
    </location>
</feature>
<accession>A0ABD1ZJI3</accession>
<evidence type="ECO:0000256" key="2">
    <source>
        <dbReference type="ARBA" id="ARBA00022448"/>
    </source>
</evidence>
<keyword evidence="8" id="KW-1185">Reference proteome</keyword>
<evidence type="ECO:0000256" key="6">
    <source>
        <dbReference type="SAM" id="Phobius"/>
    </source>
</evidence>
<organism evidence="7 8">
    <name type="scientific">Riccia fluitans</name>
    <dbReference type="NCBI Taxonomy" id="41844"/>
    <lineage>
        <taxon>Eukaryota</taxon>
        <taxon>Viridiplantae</taxon>
        <taxon>Streptophyta</taxon>
        <taxon>Embryophyta</taxon>
        <taxon>Marchantiophyta</taxon>
        <taxon>Marchantiopsida</taxon>
        <taxon>Marchantiidae</taxon>
        <taxon>Marchantiales</taxon>
        <taxon>Ricciaceae</taxon>
        <taxon>Riccia</taxon>
    </lineage>
</organism>
<evidence type="ECO:0000256" key="5">
    <source>
        <dbReference type="ARBA" id="ARBA00023136"/>
    </source>
</evidence>
<proteinExistence type="predicted"/>
<feature type="transmembrane region" description="Helical" evidence="6">
    <location>
        <begin position="125"/>
        <end position="147"/>
    </location>
</feature>
<comment type="subcellular location">
    <subcellularLocation>
        <location evidence="1">Membrane</location>
        <topology evidence="1">Multi-pass membrane protein</topology>
    </subcellularLocation>
</comment>
<evidence type="ECO:0000256" key="4">
    <source>
        <dbReference type="ARBA" id="ARBA00022989"/>
    </source>
</evidence>
<name>A0ABD1ZJI3_9MARC</name>
<evidence type="ECO:0000256" key="3">
    <source>
        <dbReference type="ARBA" id="ARBA00022692"/>
    </source>
</evidence>
<feature type="transmembrane region" description="Helical" evidence="6">
    <location>
        <begin position="159"/>
        <end position="179"/>
    </location>
</feature>
<dbReference type="AlphaFoldDB" id="A0ABD1ZJI3"/>
<dbReference type="PANTHER" id="PTHR23504:SF117">
    <property type="entry name" value="MAJOR FACILITATOR SUPERFAMILY PROTEIN"/>
    <property type="match status" value="1"/>
</dbReference>
<evidence type="ECO:0000256" key="1">
    <source>
        <dbReference type="ARBA" id="ARBA00004141"/>
    </source>
</evidence>
<dbReference type="PANTHER" id="PTHR23504">
    <property type="entry name" value="MAJOR FACILITATOR SUPERFAMILY DOMAIN-CONTAINING PROTEIN 10"/>
    <property type="match status" value="1"/>
</dbReference>
<keyword evidence="2" id="KW-0813">Transport</keyword>
<dbReference type="SUPFAM" id="SSF103473">
    <property type="entry name" value="MFS general substrate transporter"/>
    <property type="match status" value="1"/>
</dbReference>
<gene>
    <name evidence="7" type="ORF">R1flu_019741</name>
</gene>
<comment type="caution">
    <text evidence="7">The sequence shown here is derived from an EMBL/GenBank/DDBJ whole genome shotgun (WGS) entry which is preliminary data.</text>
</comment>
<dbReference type="GO" id="GO:0016020">
    <property type="term" value="C:membrane"/>
    <property type="evidence" value="ECO:0007669"/>
    <property type="project" value="UniProtKB-SubCell"/>
</dbReference>
<evidence type="ECO:0008006" key="9">
    <source>
        <dbReference type="Google" id="ProtNLM"/>
    </source>
</evidence>
<sequence>MTKVHLKPSSSYQAPQQKFIVIISSSKEDSLKQKPMDTASALPYAIEEAATDNTQTDSVEEARQPTKSHQLSTLDLLRDRNVLLSSFLNSYARAGLTFIITDELFPMYGVTSVQNGGLGYSSSKLGVVLGEAGVVLCLYTLLVYPSVAKRFGPLYCFRYGILCSIPCWLLFPTCSLLSATPIIQWVLIMFTMAIRSAVACSVFTGVLILVSNSASSDNVGVVTGLSHSFCSFYRATGPALGGTIWSFVSTKTFLFHQYLAWLFVVLLSLCTFGLSYTLPKSLVHPKDKR</sequence>
<keyword evidence="4 6" id="KW-1133">Transmembrane helix</keyword>
<evidence type="ECO:0000313" key="8">
    <source>
        <dbReference type="Proteomes" id="UP001605036"/>
    </source>
</evidence>